<dbReference type="Gene3D" id="1.10.3460.10">
    <property type="entry name" value="Chlorophyll a/b binding protein domain"/>
    <property type="match status" value="1"/>
</dbReference>
<keyword evidence="3" id="KW-0602">Photosynthesis</keyword>
<evidence type="ECO:0000256" key="6">
    <source>
        <dbReference type="SAM" id="MobiDB-lite"/>
    </source>
</evidence>
<keyword evidence="5" id="KW-0157">Chromophore</keyword>
<dbReference type="InterPro" id="IPR001344">
    <property type="entry name" value="Chloro_AB-bd_pln"/>
</dbReference>
<keyword evidence="7" id="KW-1133">Transmembrane helix</keyword>
<accession>A0A7S2AK30</accession>
<dbReference type="SUPFAM" id="SSF103511">
    <property type="entry name" value="Chlorophyll a-b binding protein"/>
    <property type="match status" value="1"/>
</dbReference>
<keyword evidence="7" id="KW-0812">Transmembrane</keyword>
<feature type="binding site" description="axial binding residue" evidence="5">
    <location>
        <position position="144"/>
    </location>
    <ligand>
        <name>chlorophyll b</name>
        <dbReference type="ChEBI" id="CHEBI:61721"/>
        <label>1</label>
    </ligand>
    <ligandPart>
        <name>Mg</name>
        <dbReference type="ChEBI" id="CHEBI:25107"/>
    </ligandPart>
</feature>
<dbReference type="InterPro" id="IPR022796">
    <property type="entry name" value="Chloroa_b-bind"/>
</dbReference>
<keyword evidence="2" id="KW-0150">Chloroplast</keyword>
<feature type="compositionally biased region" description="Basic residues" evidence="6">
    <location>
        <begin position="64"/>
        <end position="73"/>
    </location>
</feature>
<feature type="binding site" evidence="5">
    <location>
        <position position="243"/>
    </location>
    <ligand>
        <name>chlorophyll a</name>
        <dbReference type="ChEBI" id="CHEBI:58416"/>
        <label>1</label>
    </ligand>
</feature>
<dbReference type="Pfam" id="PF00504">
    <property type="entry name" value="Chloroa_b-bind"/>
    <property type="match status" value="1"/>
</dbReference>
<name>A0A7S2AK30_9DINO</name>
<proteinExistence type="predicted"/>
<organism evidence="8">
    <name type="scientific">Alexandrium andersonii</name>
    <dbReference type="NCBI Taxonomy" id="327968"/>
    <lineage>
        <taxon>Eukaryota</taxon>
        <taxon>Sar</taxon>
        <taxon>Alveolata</taxon>
        <taxon>Dinophyceae</taxon>
        <taxon>Gonyaulacales</taxon>
        <taxon>Pyrocystaceae</taxon>
        <taxon>Alexandrium</taxon>
    </lineage>
</organism>
<evidence type="ECO:0000313" key="8">
    <source>
        <dbReference type="EMBL" id="CAD9370277.1"/>
    </source>
</evidence>
<feature type="compositionally biased region" description="Low complexity" evidence="6">
    <location>
        <begin position="79"/>
        <end position="90"/>
    </location>
</feature>
<feature type="transmembrane region" description="Helical" evidence="7">
    <location>
        <begin position="170"/>
        <end position="193"/>
    </location>
</feature>
<evidence type="ECO:0000256" key="7">
    <source>
        <dbReference type="SAM" id="Phobius"/>
    </source>
</evidence>
<feature type="binding site" evidence="5">
    <location>
        <position position="139"/>
    </location>
    <ligand>
        <name>chlorophyll a</name>
        <dbReference type="ChEBI" id="CHEBI:58416"/>
        <label>1</label>
    </ligand>
</feature>
<evidence type="ECO:0000256" key="1">
    <source>
        <dbReference type="ARBA" id="ARBA00004229"/>
    </source>
</evidence>
<protein>
    <submittedName>
        <fullName evidence="8">Uncharacterized protein</fullName>
    </submittedName>
</protein>
<sequence>MALEAFVVPVPGSSSAPGLVALRGAPAAGPALQAVEEPGQAAARLAGLAAVATALAGAAQVRGRNTRSSKRSARTVTRAEAAVAAEAPAAEADEKAPPPPPPFDPAKQVGATAPLGFFDPLGFCKVGDEAGFRKLREAELKHGRVAMMASAGLLVQSVAPFGFMEDVPRGIAAAYTGPGAIGFALIVAFSAAAELSFWKQDPNKEVGDFGDPAGWGIFNKDPDPARREQWVLGFKERELNNGRFAMFATAGILLSELLTGKTAFSQFGF</sequence>
<dbReference type="GO" id="GO:0016020">
    <property type="term" value="C:membrane"/>
    <property type="evidence" value="ECO:0007669"/>
    <property type="project" value="InterPro"/>
</dbReference>
<feature type="binding site" evidence="5">
    <location>
        <position position="238"/>
    </location>
    <ligand>
        <name>chlorophyll a</name>
        <dbReference type="ChEBI" id="CHEBI:58416"/>
        <label>1</label>
    </ligand>
</feature>
<feature type="binding site" evidence="5">
    <location>
        <position position="142"/>
    </location>
    <ligand>
        <name>chlorophyll a</name>
        <dbReference type="ChEBI" id="CHEBI:58416"/>
        <label>1</label>
    </ligand>
</feature>
<dbReference type="GO" id="GO:0009765">
    <property type="term" value="P:photosynthesis, light harvesting"/>
    <property type="evidence" value="ECO:0007669"/>
    <property type="project" value="InterPro"/>
</dbReference>
<comment type="subcellular location">
    <subcellularLocation>
        <location evidence="1">Plastid</location>
        <location evidence="1">Chloroplast</location>
    </subcellularLocation>
</comment>
<evidence type="ECO:0000256" key="4">
    <source>
        <dbReference type="ARBA" id="ARBA00022640"/>
    </source>
</evidence>
<feature type="region of interest" description="Disordered" evidence="6">
    <location>
        <begin position="62"/>
        <end position="109"/>
    </location>
</feature>
<keyword evidence="5" id="KW-0148">Chlorophyll</keyword>
<dbReference type="EMBL" id="HBGQ01009004">
    <property type="protein sequence ID" value="CAD9370277.1"/>
    <property type="molecule type" value="Transcribed_RNA"/>
</dbReference>
<dbReference type="PANTHER" id="PTHR21649">
    <property type="entry name" value="CHLOROPHYLL A/B BINDING PROTEIN"/>
    <property type="match status" value="1"/>
</dbReference>
<evidence type="ECO:0000256" key="2">
    <source>
        <dbReference type="ARBA" id="ARBA00022528"/>
    </source>
</evidence>
<feature type="binding site" evidence="5">
    <location>
        <position position="241"/>
    </location>
    <ligand>
        <name>chlorophyll a</name>
        <dbReference type="ChEBI" id="CHEBI:58416"/>
        <label>1</label>
    </ligand>
</feature>
<keyword evidence="4" id="KW-0934">Plastid</keyword>
<dbReference type="GO" id="GO:0016168">
    <property type="term" value="F:chlorophyll binding"/>
    <property type="evidence" value="ECO:0007669"/>
    <property type="project" value="UniProtKB-KW"/>
</dbReference>
<keyword evidence="7" id="KW-0472">Membrane</keyword>
<gene>
    <name evidence="8" type="ORF">AAND1436_LOCUS4431</name>
</gene>
<evidence type="ECO:0000256" key="3">
    <source>
        <dbReference type="ARBA" id="ARBA00022531"/>
    </source>
</evidence>
<reference evidence="8" key="1">
    <citation type="submission" date="2021-01" db="EMBL/GenBank/DDBJ databases">
        <authorList>
            <person name="Corre E."/>
            <person name="Pelletier E."/>
            <person name="Niang G."/>
            <person name="Scheremetjew M."/>
            <person name="Finn R."/>
            <person name="Kale V."/>
            <person name="Holt S."/>
            <person name="Cochrane G."/>
            <person name="Meng A."/>
            <person name="Brown T."/>
            <person name="Cohen L."/>
        </authorList>
    </citation>
    <scope>NUCLEOTIDE SEQUENCE</scope>
    <source>
        <strain evidence="8">CCMP2222</strain>
    </source>
</reference>
<dbReference type="AlphaFoldDB" id="A0A7S2AK30"/>
<dbReference type="GO" id="GO:0009507">
    <property type="term" value="C:chloroplast"/>
    <property type="evidence" value="ECO:0007669"/>
    <property type="project" value="UniProtKB-SubCell"/>
</dbReference>
<evidence type="ECO:0000256" key="5">
    <source>
        <dbReference type="PIRSR" id="PIRSR601344-1"/>
    </source>
</evidence>